<dbReference type="EMBL" id="NIGF01000016">
    <property type="protein sequence ID" value="PQV63094.1"/>
    <property type="molecule type" value="Genomic_DNA"/>
</dbReference>
<keyword evidence="2" id="KW-0378">Hydrolase</keyword>
<protein>
    <submittedName>
        <fullName evidence="2">Glycosyl hydrolases family 2, TIM barrel domain</fullName>
    </submittedName>
</protein>
<keyword evidence="3" id="KW-1185">Reference proteome</keyword>
<dbReference type="AlphaFoldDB" id="A0A2S8SQK7"/>
<dbReference type="InterPro" id="IPR017853">
    <property type="entry name" value="GH"/>
</dbReference>
<dbReference type="Pfam" id="PF02836">
    <property type="entry name" value="Glyco_hydro_2_C"/>
    <property type="match status" value="1"/>
</dbReference>
<dbReference type="Proteomes" id="UP000237684">
    <property type="component" value="Unassembled WGS sequence"/>
</dbReference>
<evidence type="ECO:0000313" key="3">
    <source>
        <dbReference type="Proteomes" id="UP000237684"/>
    </source>
</evidence>
<dbReference type="RefSeq" id="WP_106380829.1">
    <property type="nucleotide sequence ID" value="NZ_NIGF01000016.1"/>
</dbReference>
<proteinExistence type="predicted"/>
<dbReference type="Gene3D" id="3.20.20.80">
    <property type="entry name" value="Glycosidases"/>
    <property type="match status" value="1"/>
</dbReference>
<organism evidence="2 3">
    <name type="scientific">Abditibacterium utsteinense</name>
    <dbReference type="NCBI Taxonomy" id="1960156"/>
    <lineage>
        <taxon>Bacteria</taxon>
        <taxon>Pseudomonadati</taxon>
        <taxon>Abditibacteriota</taxon>
        <taxon>Abditibacteriia</taxon>
        <taxon>Abditibacteriales</taxon>
        <taxon>Abditibacteriaceae</taxon>
        <taxon>Abditibacterium</taxon>
    </lineage>
</organism>
<dbReference type="InterPro" id="IPR006103">
    <property type="entry name" value="Glyco_hydro_2_cat"/>
</dbReference>
<sequence>MSNLSTFPLRAFPIVALSLLSAGCNPVSTPSAGAAPLEVEANTATPTQLVQNGEKWQLMRNGQAYFIKGVGGDGSKEALKTAGGNSFRTWGADNLEKQLNDAQKLGLTVTVGIWLGHKEHGFDYHNAQQVADQLEGAKRAIDRTKNHPALLMWGIGNEMENGFPDDDPAVWQAVEQIAAYAKKVDPNHPTMTVIAEIGGKKVANINKYCSDIDVIGINSYAGGPSMAQRYLKAGGIKPYVMTEFGPPGTWELPKNSWGTVEEPTSTQKAEAYRATYEKSILASPLSLGSYAFTWGNKQEASATWFGLLLNDGTRLAPVDALTQLWTGKLPTNRVPQIESLKLQSAEKTQPGAIIKASLKAVDPEKDALKVEWVLQHDPMQDTIGGETQAVPPTYPEAIQSATNSEVTLKMPQFGGGYRLFAFIRDGKGGGAVGNLPLYVQGGEKMVANAAAPKKPDYNAPQAKLPLEVLGESAGAPSYFPSGYMGQSDAIKMVETSKNPHSGKSALEVKYLAKADWGGVVWQSPAEDWGDKPGGWNLSGAKKLTFWARGEKGGEEVAFSFGLLGADKKYPDSDKGETGKVKLNTEWQQFTLDLTGKDLTHIKTGFCWVVASNGQPTTFYLDDIKFE</sequence>
<dbReference type="InParanoid" id="A0A2S8SQK7"/>
<feature type="domain" description="Glycoside hydrolase family 2 catalytic" evidence="1">
    <location>
        <begin position="124"/>
        <end position="265"/>
    </location>
</feature>
<name>A0A2S8SQK7_9BACT</name>
<dbReference type="GO" id="GO:0004553">
    <property type="term" value="F:hydrolase activity, hydrolyzing O-glycosyl compounds"/>
    <property type="evidence" value="ECO:0007669"/>
    <property type="project" value="InterPro"/>
</dbReference>
<comment type="caution">
    <text evidence="2">The sequence shown here is derived from an EMBL/GenBank/DDBJ whole genome shotgun (WGS) entry which is preliminary data.</text>
</comment>
<dbReference type="GO" id="GO:0005975">
    <property type="term" value="P:carbohydrate metabolic process"/>
    <property type="evidence" value="ECO:0007669"/>
    <property type="project" value="InterPro"/>
</dbReference>
<dbReference type="SUPFAM" id="SSF51445">
    <property type="entry name" value="(Trans)glycosidases"/>
    <property type="match status" value="1"/>
</dbReference>
<dbReference type="Gene3D" id="2.60.120.430">
    <property type="entry name" value="Galactose-binding lectin"/>
    <property type="match status" value="1"/>
</dbReference>
<evidence type="ECO:0000313" key="2">
    <source>
        <dbReference type="EMBL" id="PQV63094.1"/>
    </source>
</evidence>
<dbReference type="InterPro" id="IPR008979">
    <property type="entry name" value="Galactose-bd-like_sf"/>
</dbReference>
<dbReference type="OrthoDB" id="9801077at2"/>
<gene>
    <name evidence="2" type="ORF">B1R32_11671</name>
</gene>
<evidence type="ECO:0000259" key="1">
    <source>
        <dbReference type="Pfam" id="PF02836"/>
    </source>
</evidence>
<reference evidence="2 3" key="1">
    <citation type="journal article" date="2018" name="Syst. Appl. Microbiol.">
        <title>Abditibacterium utsteinense sp. nov., the first cultivated member of candidate phylum FBP, isolated from ice-free Antarctic soil samples.</title>
        <authorList>
            <person name="Tahon G."/>
            <person name="Tytgat B."/>
            <person name="Lebbe L."/>
            <person name="Carlier A."/>
            <person name="Willems A."/>
        </authorList>
    </citation>
    <scope>NUCLEOTIDE SEQUENCE [LARGE SCALE GENOMIC DNA]</scope>
    <source>
        <strain evidence="2 3">LMG 29911</strain>
    </source>
</reference>
<dbReference type="SUPFAM" id="SSF49785">
    <property type="entry name" value="Galactose-binding domain-like"/>
    <property type="match status" value="1"/>
</dbReference>
<accession>A0A2S8SQK7</accession>